<sequence>MGALQARRISHAFAGRRIFPDLSVLNVEGCIMKRSLSLPLLLSLAACHVQPSEPAEEAAAHPTPGPQAEAAAPSPYALLPQPAPHDASSFGLRRDLLWRSVAVPAEESPLDTGPAGI</sequence>
<gene>
    <name evidence="2" type="ORF">CO2235_MP80349</name>
</gene>
<reference evidence="2" key="1">
    <citation type="submission" date="2018-01" db="EMBL/GenBank/DDBJ databases">
        <authorList>
            <person name="Clerissi C."/>
        </authorList>
    </citation>
    <scope>NUCLEOTIDE SEQUENCE</scope>
    <source>
        <strain evidence="2">Cupriavidus oxalaticus LMG 2235</strain>
    </source>
</reference>
<comment type="caution">
    <text evidence="2">The sequence shown here is derived from an EMBL/GenBank/DDBJ whole genome shotgun (WGS) entry which is preliminary data.</text>
</comment>
<proteinExistence type="predicted"/>
<dbReference type="Proteomes" id="UP000256862">
    <property type="component" value="Plasmid CO2235_mp"/>
</dbReference>
<dbReference type="EMBL" id="OGUS01000143">
    <property type="protein sequence ID" value="SPC24469.1"/>
    <property type="molecule type" value="Genomic_DNA"/>
</dbReference>
<name>A0A375GMF7_9BURK</name>
<evidence type="ECO:0000313" key="2">
    <source>
        <dbReference type="EMBL" id="SPC24469.1"/>
    </source>
</evidence>
<feature type="region of interest" description="Disordered" evidence="1">
    <location>
        <begin position="52"/>
        <end position="83"/>
    </location>
</feature>
<dbReference type="AlphaFoldDB" id="A0A375GMF7"/>
<accession>A0A375GMF7</accession>
<organism evidence="2">
    <name type="scientific">Cupriavidus oxalaticus</name>
    <dbReference type="NCBI Taxonomy" id="96344"/>
    <lineage>
        <taxon>Bacteria</taxon>
        <taxon>Pseudomonadati</taxon>
        <taxon>Pseudomonadota</taxon>
        <taxon>Betaproteobacteria</taxon>
        <taxon>Burkholderiales</taxon>
        <taxon>Burkholderiaceae</taxon>
        <taxon>Cupriavidus</taxon>
    </lineage>
</organism>
<protein>
    <submittedName>
        <fullName evidence="2">Uncharacterized protein</fullName>
    </submittedName>
</protein>
<evidence type="ECO:0000256" key="1">
    <source>
        <dbReference type="SAM" id="MobiDB-lite"/>
    </source>
</evidence>